<evidence type="ECO:0000313" key="3">
    <source>
        <dbReference type="EMBL" id="KAG2424887.1"/>
    </source>
</evidence>
<name>A0A835VPY7_CHLIN</name>
<reference evidence="3" key="1">
    <citation type="journal article" date="2020" name="bioRxiv">
        <title>Comparative genomics of Chlamydomonas.</title>
        <authorList>
            <person name="Craig R.J."/>
            <person name="Hasan A.R."/>
            <person name="Ness R.W."/>
            <person name="Keightley P.D."/>
        </authorList>
    </citation>
    <scope>NUCLEOTIDE SEQUENCE</scope>
    <source>
        <strain evidence="3">SAG 7.73</strain>
    </source>
</reference>
<evidence type="ECO:0000256" key="1">
    <source>
        <dbReference type="SAM" id="MobiDB-lite"/>
    </source>
</evidence>
<dbReference type="SMART" id="SM00298">
    <property type="entry name" value="CHROMO"/>
    <property type="match status" value="2"/>
</dbReference>
<feature type="region of interest" description="Disordered" evidence="1">
    <location>
        <begin position="699"/>
        <end position="744"/>
    </location>
</feature>
<feature type="compositionally biased region" description="Low complexity" evidence="1">
    <location>
        <begin position="650"/>
        <end position="663"/>
    </location>
</feature>
<dbReference type="InterPro" id="IPR016197">
    <property type="entry name" value="Chromo-like_dom_sf"/>
</dbReference>
<feature type="domain" description="Chromo" evidence="2">
    <location>
        <begin position="924"/>
        <end position="986"/>
    </location>
</feature>
<dbReference type="Gene3D" id="2.40.50.40">
    <property type="match status" value="2"/>
</dbReference>
<feature type="region of interest" description="Disordered" evidence="1">
    <location>
        <begin position="408"/>
        <end position="432"/>
    </location>
</feature>
<organism evidence="3 4">
    <name type="scientific">Chlamydomonas incerta</name>
    <dbReference type="NCBI Taxonomy" id="51695"/>
    <lineage>
        <taxon>Eukaryota</taxon>
        <taxon>Viridiplantae</taxon>
        <taxon>Chlorophyta</taxon>
        <taxon>core chlorophytes</taxon>
        <taxon>Chlorophyceae</taxon>
        <taxon>CS clade</taxon>
        <taxon>Chlamydomonadales</taxon>
        <taxon>Chlamydomonadaceae</taxon>
        <taxon>Chlamydomonas</taxon>
    </lineage>
</organism>
<dbReference type="PROSITE" id="PS50013">
    <property type="entry name" value="CHROMO_2"/>
    <property type="match status" value="1"/>
</dbReference>
<accession>A0A835VPY7</accession>
<dbReference type="AlphaFoldDB" id="A0A835VPY7"/>
<feature type="compositionally biased region" description="Low complexity" evidence="1">
    <location>
        <begin position="838"/>
        <end position="856"/>
    </location>
</feature>
<protein>
    <recommendedName>
        <fullName evidence="2">Chromo domain-containing protein</fullName>
    </recommendedName>
</protein>
<feature type="compositionally biased region" description="Low complexity" evidence="1">
    <location>
        <begin position="719"/>
        <end position="728"/>
    </location>
</feature>
<dbReference type="Proteomes" id="UP000650467">
    <property type="component" value="Unassembled WGS sequence"/>
</dbReference>
<gene>
    <name evidence="3" type="ORF">HXX76_014045</name>
</gene>
<dbReference type="OrthoDB" id="10686793at2759"/>
<comment type="caution">
    <text evidence="3">The sequence shown here is derived from an EMBL/GenBank/DDBJ whole genome shotgun (WGS) entry which is preliminary data.</text>
</comment>
<feature type="compositionally biased region" description="Pro residues" evidence="1">
    <location>
        <begin position="729"/>
        <end position="740"/>
    </location>
</feature>
<sequence length="994" mass="109734">MATFTKDDLRVRKTHDTIKDLAPELQTYYIPCKYNVYVATLLDESIPVDVRVKKCITVLRQILRMHSCYILSNQVMKYGEKKVHYTLVTSLLNKLTAQNCKKLTPALLSVIEADHTNGMKLLDHCCINVDRMAVFLDVLSLVTYKHELSAKFASDLSPHTRALLAAWCSGDHADYDLFCKLQKMLGSLRARMRILEMFVARGLIPTADMRDLVACAMSDLREVELQIACMESVSRCFWPQTALPGLLEQLSCLPFKLRFKTGLVGLDKLLARKKAGNVEFPEEGAQAAYNGMPAVQKHRVHNNPHRGGYMRTTGTAGSFQVDVMLLPKRPNNARYALVLVHILSRYAFVYSMGSKSDANVLKCFDTFMSDIEGFGVFSARLREVRKMRIVADRAGEAAATATAAAAAGTTGARGARGARAAPHPRPRSWEPCKAAGNASSACPVSEPPFGISGDAQFGNAQLKDALQQRGFLVQTHIAYMDHNTGGDKLGVIDRFIRTLRRLLSLRADTSGAGLVSNAMLAECVENYNTTPHSSLRLDGKLLSPEDVLGGPMGTRNSRAAAEQRLAQLRWLNSQHNKRVGALLLPRYPRLGEQVRVYVHKADRTQLGKKASQQFSSFTYTVKGYHPGTSHRFVVDGDPCEYKYHELLRNATPAPAPATGTGAALQGGEEPYQQQRREARTQRQRDAELRNLGVDPAAAAAAATAQASGGPGVQTRGRRNAGTAAAAPTMPAPARAPLPKKPSPDRIREILLDREFLDDDDNDAVTAGPSSPSQREYYVSIGDGSGAQDRVWVPESALNARALVAYWSTRLGAPPSLQGARMKNAVSLKALQAWVDSTPDAAASTPPPASLTKAADPPKAPVPPPEKRDYPVERLERHILANDNTYWYEVKWLGWSSRHNSLVHQSDITKAARDEYWARKRAEDYEVDRLLRHVVDNKGKRLYEVSWVGYGSDENRMVPEKDINRAALDSYWDAFPKRRPQSLRGSDDVGPAKNN</sequence>
<dbReference type="EMBL" id="JAEHOC010000060">
    <property type="protein sequence ID" value="KAG2424887.1"/>
    <property type="molecule type" value="Genomic_DNA"/>
</dbReference>
<dbReference type="GO" id="GO:0003676">
    <property type="term" value="F:nucleic acid binding"/>
    <property type="evidence" value="ECO:0007669"/>
    <property type="project" value="InterPro"/>
</dbReference>
<dbReference type="Gene3D" id="3.30.420.10">
    <property type="entry name" value="Ribonuclease H-like superfamily/Ribonuclease H"/>
    <property type="match status" value="1"/>
</dbReference>
<evidence type="ECO:0000313" key="4">
    <source>
        <dbReference type="Proteomes" id="UP000650467"/>
    </source>
</evidence>
<feature type="compositionally biased region" description="Basic and acidic residues" evidence="1">
    <location>
        <begin position="674"/>
        <end position="684"/>
    </location>
</feature>
<keyword evidence="4" id="KW-1185">Reference proteome</keyword>
<proteinExistence type="predicted"/>
<feature type="region of interest" description="Disordered" evidence="1">
    <location>
        <begin position="838"/>
        <end position="868"/>
    </location>
</feature>
<evidence type="ECO:0000259" key="2">
    <source>
        <dbReference type="PROSITE" id="PS50013"/>
    </source>
</evidence>
<dbReference type="Pfam" id="PF00385">
    <property type="entry name" value="Chromo"/>
    <property type="match status" value="1"/>
</dbReference>
<dbReference type="InterPro" id="IPR036397">
    <property type="entry name" value="RNaseH_sf"/>
</dbReference>
<dbReference type="InterPro" id="IPR000953">
    <property type="entry name" value="Chromo/chromo_shadow_dom"/>
</dbReference>
<feature type="compositionally biased region" description="Low complexity" evidence="1">
    <location>
        <begin position="408"/>
        <end position="421"/>
    </location>
</feature>
<dbReference type="CDD" id="cd00024">
    <property type="entry name" value="CD_CSD"/>
    <property type="match status" value="1"/>
</dbReference>
<dbReference type="SUPFAM" id="SSF54160">
    <property type="entry name" value="Chromo domain-like"/>
    <property type="match status" value="2"/>
</dbReference>
<feature type="region of interest" description="Disordered" evidence="1">
    <location>
        <begin position="650"/>
        <end position="684"/>
    </location>
</feature>
<dbReference type="InterPro" id="IPR023780">
    <property type="entry name" value="Chromo_domain"/>
</dbReference>